<proteinExistence type="inferred from homology"/>
<dbReference type="Pfam" id="PF00877">
    <property type="entry name" value="NLPC_P60"/>
    <property type="match status" value="1"/>
</dbReference>
<sequence length="259" mass="27211">METDCKLLCATVTAAKGFVRQSVGDQVSEERVNVISAAYSLVGKVGYFWGGKSTVLGEDPNWGTPAKVSAEGSKSTGTLRAYGLDCSGFVTWAVINGYENPAMQAAIGDGTSDQWEKAKVVSEAEAQPGDLVFQRGPEAGSDNHVGIICGKTDAGDWIAVHCSSGKNGVTVGEAYSASFRYIRQPAFYPTREELNQMIQSGSGDLTEASSSLAGGKMVTSSSLQDVIGTNSFASKGGSSLLEKQPLIVDDNDIEVFVQP</sequence>
<evidence type="ECO:0000259" key="5">
    <source>
        <dbReference type="PROSITE" id="PS51935"/>
    </source>
</evidence>
<evidence type="ECO:0000256" key="4">
    <source>
        <dbReference type="ARBA" id="ARBA00022807"/>
    </source>
</evidence>
<accession>J9GMA5</accession>
<dbReference type="Gene3D" id="3.90.1720.10">
    <property type="entry name" value="endopeptidase domain like (from Nostoc punctiforme)"/>
    <property type="match status" value="1"/>
</dbReference>
<feature type="domain" description="NlpC/P60" evidence="5">
    <location>
        <begin position="28"/>
        <end position="193"/>
    </location>
</feature>
<evidence type="ECO:0000256" key="2">
    <source>
        <dbReference type="ARBA" id="ARBA00022670"/>
    </source>
</evidence>
<keyword evidence="2" id="KW-0645">Protease</keyword>
<dbReference type="SUPFAM" id="SSF54001">
    <property type="entry name" value="Cysteine proteinases"/>
    <property type="match status" value="1"/>
</dbReference>
<keyword evidence="3 6" id="KW-0378">Hydrolase</keyword>
<evidence type="ECO:0000256" key="1">
    <source>
        <dbReference type="ARBA" id="ARBA00007074"/>
    </source>
</evidence>
<dbReference type="InterPro" id="IPR051202">
    <property type="entry name" value="Peptidase_C40"/>
</dbReference>
<evidence type="ECO:0000256" key="3">
    <source>
        <dbReference type="ARBA" id="ARBA00022801"/>
    </source>
</evidence>
<evidence type="ECO:0000313" key="6">
    <source>
        <dbReference type="EMBL" id="EJX00955.1"/>
    </source>
</evidence>
<comment type="caution">
    <text evidence="6">The sequence shown here is derived from an EMBL/GenBank/DDBJ whole genome shotgun (WGS) entry which is preliminary data.</text>
</comment>
<dbReference type="GO" id="GO:0006508">
    <property type="term" value="P:proteolysis"/>
    <property type="evidence" value="ECO:0007669"/>
    <property type="project" value="UniProtKB-KW"/>
</dbReference>
<dbReference type="AlphaFoldDB" id="J9GMA5"/>
<dbReference type="PROSITE" id="PS51935">
    <property type="entry name" value="NLPC_P60"/>
    <property type="match status" value="1"/>
</dbReference>
<dbReference type="PANTHER" id="PTHR47053:SF1">
    <property type="entry name" value="MUREIN DD-ENDOPEPTIDASE MEPH-RELATED"/>
    <property type="match status" value="1"/>
</dbReference>
<dbReference type="PANTHER" id="PTHR47053">
    <property type="entry name" value="MUREIN DD-ENDOPEPTIDASE MEPH-RELATED"/>
    <property type="match status" value="1"/>
</dbReference>
<name>J9GMA5_9ZZZZ</name>
<dbReference type="GO" id="GO:0008234">
    <property type="term" value="F:cysteine-type peptidase activity"/>
    <property type="evidence" value="ECO:0007669"/>
    <property type="project" value="UniProtKB-KW"/>
</dbReference>
<protein>
    <submittedName>
        <fullName evidence="6">Protein containing NLP/P60 domain protein</fullName>
        <ecNumber evidence="6">3.4.19.11</ecNumber>
    </submittedName>
</protein>
<organism evidence="6">
    <name type="scientific">gut metagenome</name>
    <dbReference type="NCBI Taxonomy" id="749906"/>
    <lineage>
        <taxon>unclassified sequences</taxon>
        <taxon>metagenomes</taxon>
        <taxon>organismal metagenomes</taxon>
    </lineage>
</organism>
<gene>
    <name evidence="6" type="ORF">EVA_10940</name>
</gene>
<dbReference type="InterPro" id="IPR000064">
    <property type="entry name" value="NLP_P60_dom"/>
</dbReference>
<reference evidence="6" key="1">
    <citation type="journal article" date="2012" name="PLoS ONE">
        <title>Gene sets for utilization of primary and secondary nutrition supplies in the distal gut of endangered iberian lynx.</title>
        <authorList>
            <person name="Alcaide M."/>
            <person name="Messina E."/>
            <person name="Richter M."/>
            <person name="Bargiela R."/>
            <person name="Peplies J."/>
            <person name="Huws S.A."/>
            <person name="Newbold C.J."/>
            <person name="Golyshin P.N."/>
            <person name="Simon M.A."/>
            <person name="Lopez G."/>
            <person name="Yakimov M.M."/>
            <person name="Ferrer M."/>
        </authorList>
    </citation>
    <scope>NUCLEOTIDE SEQUENCE</scope>
</reference>
<dbReference type="EMBL" id="AMCI01003158">
    <property type="protein sequence ID" value="EJX00955.1"/>
    <property type="molecule type" value="Genomic_DNA"/>
</dbReference>
<dbReference type="EC" id="3.4.19.11" evidence="6"/>
<dbReference type="InterPro" id="IPR038765">
    <property type="entry name" value="Papain-like_cys_pep_sf"/>
</dbReference>
<comment type="similarity">
    <text evidence="1">Belongs to the peptidase C40 family.</text>
</comment>
<keyword evidence="4" id="KW-0788">Thiol protease</keyword>